<reference evidence="1" key="1">
    <citation type="journal article" date="2021" name="PeerJ">
        <title>Extensive microbial diversity within the chicken gut microbiome revealed by metagenomics and culture.</title>
        <authorList>
            <person name="Gilroy R."/>
            <person name="Ravi A."/>
            <person name="Getino M."/>
            <person name="Pursley I."/>
            <person name="Horton D.L."/>
            <person name="Alikhan N.F."/>
            <person name="Baker D."/>
            <person name="Gharbi K."/>
            <person name="Hall N."/>
            <person name="Watson M."/>
            <person name="Adriaenssens E.M."/>
            <person name="Foster-Nyarko E."/>
            <person name="Jarju S."/>
            <person name="Secka A."/>
            <person name="Antonio M."/>
            <person name="Oren A."/>
            <person name="Chaudhuri R.R."/>
            <person name="La Ragione R."/>
            <person name="Hildebrand F."/>
            <person name="Pallen M.J."/>
        </authorList>
    </citation>
    <scope>NUCLEOTIDE SEQUENCE</scope>
    <source>
        <strain evidence="1">ChiBcec16_6824</strain>
    </source>
</reference>
<proteinExistence type="predicted"/>
<protein>
    <submittedName>
        <fullName evidence="1">Uncharacterized protein</fullName>
    </submittedName>
</protein>
<evidence type="ECO:0000313" key="1">
    <source>
        <dbReference type="EMBL" id="HIY22661.1"/>
    </source>
</evidence>
<reference evidence="1" key="2">
    <citation type="submission" date="2021-04" db="EMBL/GenBank/DDBJ databases">
        <authorList>
            <person name="Gilroy R."/>
        </authorList>
    </citation>
    <scope>NUCLEOTIDE SEQUENCE</scope>
    <source>
        <strain evidence="1">ChiBcec16_6824</strain>
    </source>
</reference>
<organism evidence="1 2">
    <name type="scientific">Candidatus Flavonifractor merdigallinarum</name>
    <dbReference type="NCBI Taxonomy" id="2838589"/>
    <lineage>
        <taxon>Bacteria</taxon>
        <taxon>Bacillati</taxon>
        <taxon>Bacillota</taxon>
        <taxon>Clostridia</taxon>
        <taxon>Eubacteriales</taxon>
        <taxon>Oscillospiraceae</taxon>
        <taxon>Flavonifractor</taxon>
    </lineage>
</organism>
<gene>
    <name evidence="1" type="ORF">H9841_12280</name>
</gene>
<dbReference type="EMBL" id="DXDX01000218">
    <property type="protein sequence ID" value="HIY22661.1"/>
    <property type="molecule type" value="Genomic_DNA"/>
</dbReference>
<comment type="caution">
    <text evidence="1">The sequence shown here is derived from an EMBL/GenBank/DDBJ whole genome shotgun (WGS) entry which is preliminary data.</text>
</comment>
<accession>A0A9D1YE09</accession>
<name>A0A9D1YE09_9FIRM</name>
<dbReference type="AlphaFoldDB" id="A0A9D1YE09"/>
<dbReference type="Proteomes" id="UP000823868">
    <property type="component" value="Unassembled WGS sequence"/>
</dbReference>
<sequence length="182" mass="20674">MGLFLSILLIPGQTEQTVAPVLKRLGAAHPDWDLNLNECAYQAAERGLTVQLNDHCAGYEEIPQTLSQALDTTALLCYIYDDDFWGYFLYQNGQELDVFQAMPDYFEEPSPQKRARLAGNSAVLSKAFGVDASRVEQYLQTWTEEIVESEEEQRAYPEDEACIGDCWQMTDFMAALGYPYTW</sequence>
<evidence type="ECO:0000313" key="2">
    <source>
        <dbReference type="Proteomes" id="UP000823868"/>
    </source>
</evidence>